<comment type="similarity">
    <text evidence="2">Belongs to the GSP F family.</text>
</comment>
<evidence type="ECO:0000256" key="2">
    <source>
        <dbReference type="ARBA" id="ARBA00005745"/>
    </source>
</evidence>
<feature type="transmembrane region" description="Helical" evidence="8">
    <location>
        <begin position="220"/>
        <end position="238"/>
    </location>
</feature>
<feature type="domain" description="Type II secretion system protein GspF" evidence="9">
    <location>
        <begin position="68"/>
        <end position="190"/>
    </location>
</feature>
<protein>
    <submittedName>
        <fullName evidence="10">Type II secretory pathway, component PulF</fullName>
    </submittedName>
</protein>
<dbReference type="RefSeq" id="WP_055208497.1">
    <property type="nucleotide sequence ID" value="NZ_CZBO01000006.1"/>
</dbReference>
<sequence length="404" mass="45625">MAVFKYVAINNENITIKGSLEANSKKDVVKSLRERGYYPTELVQEGIGSKEIEINLFNKITLKDLSLFCRQFSFTLEAGTPMVRALELSIAQCHKKKLKEVLVRTKDHVQRGRSLADALRFEEDIPNLMVSMIEAGEASGRLEFVMKELAKYYEKQYKQKQKVSSATMYPKIVMIFAILIVMAMMTFVVPQFIENLKSAGAELPLTTKMLVFVSNILKKYWFILISIFGIYIAFKKLVLNKDSNYLKKASERSIRGPLFGSINRQLVAARFANTFAILNASGIGLISAIEISSKVLENPFIEERLNIAKEDIKKGNTIGKTIEDLNIFPLMLTQMITIGEETGTLDDILRKTSEYYDGEVEYATEKLVTLIEPLLIVGLAVIVLFIIASIMLPMFSMMDAIKVM</sequence>
<dbReference type="EMBL" id="CZBO01000006">
    <property type="protein sequence ID" value="CUQ27260.1"/>
    <property type="molecule type" value="Genomic_DNA"/>
</dbReference>
<reference evidence="10 11" key="1">
    <citation type="submission" date="2015-09" db="EMBL/GenBank/DDBJ databases">
        <authorList>
            <consortium name="Pathogen Informatics"/>
        </authorList>
    </citation>
    <scope>NUCLEOTIDE SEQUENCE [LARGE SCALE GENOMIC DNA]</scope>
    <source>
        <strain evidence="10 11">2789STDY5834956</strain>
    </source>
</reference>
<evidence type="ECO:0000259" key="9">
    <source>
        <dbReference type="Pfam" id="PF00482"/>
    </source>
</evidence>
<feature type="domain" description="Type II secretion system protein GspF" evidence="9">
    <location>
        <begin position="271"/>
        <end position="393"/>
    </location>
</feature>
<evidence type="ECO:0000256" key="3">
    <source>
        <dbReference type="ARBA" id="ARBA00022475"/>
    </source>
</evidence>
<evidence type="ECO:0000256" key="6">
    <source>
        <dbReference type="ARBA" id="ARBA00022989"/>
    </source>
</evidence>
<keyword evidence="6 8" id="KW-1133">Transmembrane helix</keyword>
<dbReference type="PANTHER" id="PTHR30012">
    <property type="entry name" value="GENERAL SECRETION PATHWAY PROTEIN"/>
    <property type="match status" value="1"/>
</dbReference>
<keyword evidence="5 8" id="KW-0812">Transmembrane</keyword>
<dbReference type="FunFam" id="1.20.81.30:FF:000001">
    <property type="entry name" value="Type II secretion system protein F"/>
    <property type="match status" value="1"/>
</dbReference>
<proteinExistence type="inferred from homology"/>
<dbReference type="AlphaFoldDB" id="A0A174V5E0"/>
<evidence type="ECO:0000313" key="10">
    <source>
        <dbReference type="EMBL" id="CUQ27260.1"/>
    </source>
</evidence>
<keyword evidence="4" id="KW-0997">Cell inner membrane</keyword>
<dbReference type="InterPro" id="IPR003004">
    <property type="entry name" value="GspF/PilC"/>
</dbReference>
<keyword evidence="3" id="KW-1003">Cell membrane</keyword>
<dbReference type="PRINTS" id="PR00812">
    <property type="entry name" value="BCTERIALGSPF"/>
</dbReference>
<accession>A0A174V5E0</accession>
<dbReference type="GO" id="GO:0005886">
    <property type="term" value="C:plasma membrane"/>
    <property type="evidence" value="ECO:0007669"/>
    <property type="project" value="UniProtKB-SubCell"/>
</dbReference>
<feature type="transmembrane region" description="Helical" evidence="8">
    <location>
        <begin position="172"/>
        <end position="193"/>
    </location>
</feature>
<evidence type="ECO:0000256" key="4">
    <source>
        <dbReference type="ARBA" id="ARBA00022519"/>
    </source>
</evidence>
<evidence type="ECO:0000256" key="7">
    <source>
        <dbReference type="ARBA" id="ARBA00023136"/>
    </source>
</evidence>
<dbReference type="Pfam" id="PF00482">
    <property type="entry name" value="T2SSF"/>
    <property type="match status" value="2"/>
</dbReference>
<name>A0A174V5E0_9CLOT</name>
<evidence type="ECO:0000256" key="8">
    <source>
        <dbReference type="SAM" id="Phobius"/>
    </source>
</evidence>
<organism evidence="10 11">
    <name type="scientific">Clostridium baratii</name>
    <dbReference type="NCBI Taxonomy" id="1561"/>
    <lineage>
        <taxon>Bacteria</taxon>
        <taxon>Bacillati</taxon>
        <taxon>Bacillota</taxon>
        <taxon>Clostridia</taxon>
        <taxon>Eubacteriales</taxon>
        <taxon>Clostridiaceae</taxon>
        <taxon>Clostridium</taxon>
    </lineage>
</organism>
<comment type="subcellular location">
    <subcellularLocation>
        <location evidence="1">Cell inner membrane</location>
        <topology evidence="1">Multi-pass membrane protein</topology>
    </subcellularLocation>
</comment>
<keyword evidence="7 8" id="KW-0472">Membrane</keyword>
<dbReference type="Proteomes" id="UP000095563">
    <property type="component" value="Unassembled WGS sequence"/>
</dbReference>
<feature type="transmembrane region" description="Helical" evidence="8">
    <location>
        <begin position="374"/>
        <end position="395"/>
    </location>
</feature>
<evidence type="ECO:0000313" key="11">
    <source>
        <dbReference type="Proteomes" id="UP000095563"/>
    </source>
</evidence>
<dbReference type="InterPro" id="IPR018076">
    <property type="entry name" value="T2SS_GspF_dom"/>
</dbReference>
<evidence type="ECO:0000256" key="1">
    <source>
        <dbReference type="ARBA" id="ARBA00004429"/>
    </source>
</evidence>
<dbReference type="PANTHER" id="PTHR30012:SF0">
    <property type="entry name" value="TYPE II SECRETION SYSTEM PROTEIN F-RELATED"/>
    <property type="match status" value="1"/>
</dbReference>
<dbReference type="Gene3D" id="1.20.81.30">
    <property type="entry name" value="Type II secretion system (T2SS), domain F"/>
    <property type="match status" value="2"/>
</dbReference>
<evidence type="ECO:0000256" key="5">
    <source>
        <dbReference type="ARBA" id="ARBA00022692"/>
    </source>
</evidence>
<gene>
    <name evidence="10" type="primary">epsF_5</name>
    <name evidence="10" type="ORF">ERS852568_02595</name>
</gene>
<dbReference type="InterPro" id="IPR042094">
    <property type="entry name" value="T2SS_GspF_sf"/>
</dbReference>